<dbReference type="AlphaFoldDB" id="A0A0L0P2L6"/>
<dbReference type="VEuPathDB" id="FungiDB:QG37_02649"/>
<gene>
    <name evidence="1" type="ORF">QG37_02649</name>
</gene>
<organism evidence="1 2">
    <name type="scientific">Candidozyma auris</name>
    <name type="common">Yeast</name>
    <name type="synonym">Candida auris</name>
    <dbReference type="NCBI Taxonomy" id="498019"/>
    <lineage>
        <taxon>Eukaryota</taxon>
        <taxon>Fungi</taxon>
        <taxon>Dikarya</taxon>
        <taxon>Ascomycota</taxon>
        <taxon>Saccharomycotina</taxon>
        <taxon>Pichiomycetes</taxon>
        <taxon>Metschnikowiaceae</taxon>
        <taxon>Candidozyma</taxon>
    </lineage>
</organism>
<name>A0A0L0P2L6_CANAR</name>
<evidence type="ECO:0000313" key="1">
    <source>
        <dbReference type="EMBL" id="KNE00612.1"/>
    </source>
</evidence>
<accession>A0A0L0P2L6</accession>
<dbReference type="Proteomes" id="UP000037122">
    <property type="component" value="Unassembled WGS sequence"/>
</dbReference>
<evidence type="ECO:0000313" key="2">
    <source>
        <dbReference type="Proteomes" id="UP000037122"/>
    </source>
</evidence>
<dbReference type="EMBL" id="LGST01000018">
    <property type="protein sequence ID" value="KNE00612.1"/>
    <property type="molecule type" value="Genomic_DNA"/>
</dbReference>
<comment type="caution">
    <text evidence="1">The sequence shown here is derived from an EMBL/GenBank/DDBJ whole genome shotgun (WGS) entry which is preliminary data.</text>
</comment>
<sequence length="174" mass="20344">MHFISALKTSPSKQLWSSCEYFTQEYKKPPLYRTRWYARLVLQVFAGRTRLLPSFLEWRVLQTPSGSGKIVKETKTILVQKKSLLHPLSRQEGCLRLPEEVDRARLRIQEETRLLMKRKDRYARQADKKDVPLKESGMEMLEVIPIVEVIAVPATITPPKMTMIMILMTMLRTI</sequence>
<proteinExistence type="predicted"/>
<protein>
    <submittedName>
        <fullName evidence="1">Uncharacterized protein</fullName>
    </submittedName>
</protein>
<reference evidence="2" key="1">
    <citation type="journal article" date="2015" name="BMC Genomics">
        <title>Draft genome of a commonly misdiagnosed multidrug resistant pathogen Candida auris.</title>
        <authorList>
            <person name="Chatterjee S."/>
            <person name="Alampalli S.V."/>
            <person name="Nageshan R.K."/>
            <person name="Chettiar S.T."/>
            <person name="Joshi S."/>
            <person name="Tatu U.S."/>
        </authorList>
    </citation>
    <scope>NUCLEOTIDE SEQUENCE [LARGE SCALE GENOMIC DNA]</scope>
    <source>
        <strain evidence="2">6684</strain>
    </source>
</reference>